<accession>A0A1F6E204</accession>
<dbReference type="STRING" id="1798499.A3C95_00025"/>
<dbReference type="AlphaFoldDB" id="A0A1F6E204"/>
<dbReference type="EMBL" id="MFLM01000027">
    <property type="protein sequence ID" value="OGG67719.1"/>
    <property type="molecule type" value="Genomic_DNA"/>
</dbReference>
<dbReference type="Proteomes" id="UP000177107">
    <property type="component" value="Unassembled WGS sequence"/>
</dbReference>
<comment type="caution">
    <text evidence="1">The sequence shown here is derived from an EMBL/GenBank/DDBJ whole genome shotgun (WGS) entry which is preliminary data.</text>
</comment>
<reference evidence="1 2" key="1">
    <citation type="journal article" date="2016" name="Nat. Commun.">
        <title>Thousands of microbial genomes shed light on interconnected biogeochemical processes in an aquifer system.</title>
        <authorList>
            <person name="Anantharaman K."/>
            <person name="Brown C.T."/>
            <person name="Hug L.A."/>
            <person name="Sharon I."/>
            <person name="Castelle C.J."/>
            <person name="Probst A.J."/>
            <person name="Thomas B.C."/>
            <person name="Singh A."/>
            <person name="Wilkins M.J."/>
            <person name="Karaoz U."/>
            <person name="Brodie E.L."/>
            <person name="Williams K.H."/>
            <person name="Hubbard S.S."/>
            <person name="Banfield J.F."/>
        </authorList>
    </citation>
    <scope>NUCLEOTIDE SEQUENCE [LARGE SCALE GENOMIC DNA]</scope>
</reference>
<sequence>MLIAVALFSGFLFLTYYEARRGVRVFAAFRNDLDAQVARAIAIVTHVDFEPLVRQQFQLLAAHVAHDIAHLFLRTVRAIEHVLTRLVRHLRARHGITEGPNATPRAFVKTMREFKRELSSTRPPISEV</sequence>
<organism evidence="1 2">
    <name type="scientific">Candidatus Kaiserbacteria bacterium RIFCSPHIGHO2_02_FULL_56_30</name>
    <dbReference type="NCBI Taxonomy" id="1798499"/>
    <lineage>
        <taxon>Bacteria</taxon>
        <taxon>Candidatus Kaiseribacteriota</taxon>
    </lineage>
</organism>
<protein>
    <submittedName>
        <fullName evidence="1">Uncharacterized protein</fullName>
    </submittedName>
</protein>
<gene>
    <name evidence="1" type="ORF">A3C95_00025</name>
</gene>
<evidence type="ECO:0000313" key="1">
    <source>
        <dbReference type="EMBL" id="OGG67719.1"/>
    </source>
</evidence>
<evidence type="ECO:0000313" key="2">
    <source>
        <dbReference type="Proteomes" id="UP000177107"/>
    </source>
</evidence>
<name>A0A1F6E204_9BACT</name>
<proteinExistence type="predicted"/>